<evidence type="ECO:0000313" key="1">
    <source>
        <dbReference type="EMBL" id="KKN61021.1"/>
    </source>
</evidence>
<dbReference type="AlphaFoldDB" id="A0A0F9UIF4"/>
<protein>
    <submittedName>
        <fullName evidence="1">Uncharacterized protein</fullName>
    </submittedName>
</protein>
<comment type="caution">
    <text evidence="1">The sequence shown here is derived from an EMBL/GenBank/DDBJ whole genome shotgun (WGS) entry which is preliminary data.</text>
</comment>
<accession>A0A0F9UIF4</accession>
<sequence>MNKQIGYIIRLDDKPKVANQVLTYQTHQYLSPNDTTSNIRAGWPTYKEAKEAWEHHYNTGLELGVDHKEFSDVTIVKITIEEEKIEEL</sequence>
<dbReference type="EMBL" id="LAZR01000675">
    <property type="protein sequence ID" value="KKN61021.1"/>
    <property type="molecule type" value="Genomic_DNA"/>
</dbReference>
<name>A0A0F9UIF4_9ZZZZ</name>
<organism evidence="1">
    <name type="scientific">marine sediment metagenome</name>
    <dbReference type="NCBI Taxonomy" id="412755"/>
    <lineage>
        <taxon>unclassified sequences</taxon>
        <taxon>metagenomes</taxon>
        <taxon>ecological metagenomes</taxon>
    </lineage>
</organism>
<reference evidence="1" key="1">
    <citation type="journal article" date="2015" name="Nature">
        <title>Complex archaea that bridge the gap between prokaryotes and eukaryotes.</title>
        <authorList>
            <person name="Spang A."/>
            <person name="Saw J.H."/>
            <person name="Jorgensen S.L."/>
            <person name="Zaremba-Niedzwiedzka K."/>
            <person name="Martijn J."/>
            <person name="Lind A.E."/>
            <person name="van Eijk R."/>
            <person name="Schleper C."/>
            <person name="Guy L."/>
            <person name="Ettema T.J."/>
        </authorList>
    </citation>
    <scope>NUCLEOTIDE SEQUENCE</scope>
</reference>
<gene>
    <name evidence="1" type="ORF">LCGC14_0526460</name>
</gene>
<proteinExistence type="predicted"/>